<keyword evidence="1" id="KW-1133">Transmembrane helix</keyword>
<dbReference type="EMBL" id="CM008047">
    <property type="protein sequence ID" value="PVH64067.1"/>
    <property type="molecule type" value="Genomic_DNA"/>
</dbReference>
<dbReference type="Gramene" id="PVH64067">
    <property type="protein sequence ID" value="PVH64067"/>
    <property type="gene ID" value="PAHAL_2G176100"/>
</dbReference>
<protein>
    <submittedName>
        <fullName evidence="2">Uncharacterized protein</fullName>
    </submittedName>
</protein>
<reference evidence="2" key="1">
    <citation type="submission" date="2018-04" db="EMBL/GenBank/DDBJ databases">
        <title>WGS assembly of Panicum hallii.</title>
        <authorList>
            <person name="Lovell J."/>
            <person name="Jenkins J."/>
            <person name="Lowry D."/>
            <person name="Mamidi S."/>
            <person name="Sreedasyam A."/>
            <person name="Weng X."/>
            <person name="Barry K."/>
            <person name="Bonette J."/>
            <person name="Campitelli B."/>
            <person name="Daum C."/>
            <person name="Gordon S."/>
            <person name="Gould B."/>
            <person name="Lipzen A."/>
            <person name="Macqueen A."/>
            <person name="Palacio-Mejia J."/>
            <person name="Plott C."/>
            <person name="Shakirov E."/>
            <person name="Shu S."/>
            <person name="Yoshinaga Y."/>
            <person name="Zane M."/>
            <person name="Rokhsar D."/>
            <person name="Grimwood J."/>
            <person name="Schmutz J."/>
            <person name="Juenger T."/>
        </authorList>
    </citation>
    <scope>NUCLEOTIDE SEQUENCE [LARGE SCALE GENOMIC DNA]</scope>
    <source>
        <strain evidence="2">FIL2</strain>
    </source>
</reference>
<keyword evidence="1" id="KW-0472">Membrane</keyword>
<dbReference type="Proteomes" id="UP000243499">
    <property type="component" value="Chromosome 2"/>
</dbReference>
<proteinExistence type="predicted"/>
<accession>A0A2T8KPE6</accession>
<evidence type="ECO:0000256" key="1">
    <source>
        <dbReference type="SAM" id="Phobius"/>
    </source>
</evidence>
<sequence>MWQPPMASPGAQTRWRGFGSPGTATIPIWFATTGGLAATAGGGSWWPPFARCGLYADLLFGPARHSVTLVMGGFYGQFEVVIHSCRGSIGAYSHLWRLLCRCLMLLRLMLCRRCCFGLRFTAGGCFAVLIVLVEDLPPSLLLQ</sequence>
<name>A0A2T8KPE6_9POAL</name>
<dbReference type="AlphaFoldDB" id="A0A2T8KPE6"/>
<organism evidence="2">
    <name type="scientific">Panicum hallii</name>
    <dbReference type="NCBI Taxonomy" id="206008"/>
    <lineage>
        <taxon>Eukaryota</taxon>
        <taxon>Viridiplantae</taxon>
        <taxon>Streptophyta</taxon>
        <taxon>Embryophyta</taxon>
        <taxon>Tracheophyta</taxon>
        <taxon>Spermatophyta</taxon>
        <taxon>Magnoliopsida</taxon>
        <taxon>Liliopsida</taxon>
        <taxon>Poales</taxon>
        <taxon>Poaceae</taxon>
        <taxon>PACMAD clade</taxon>
        <taxon>Panicoideae</taxon>
        <taxon>Panicodae</taxon>
        <taxon>Paniceae</taxon>
        <taxon>Panicinae</taxon>
        <taxon>Panicum</taxon>
        <taxon>Panicum sect. Panicum</taxon>
    </lineage>
</organism>
<gene>
    <name evidence="2" type="ORF">PAHAL_2G176100</name>
</gene>
<feature type="transmembrane region" description="Helical" evidence="1">
    <location>
        <begin position="114"/>
        <end position="133"/>
    </location>
</feature>
<evidence type="ECO:0000313" key="2">
    <source>
        <dbReference type="EMBL" id="PVH64067.1"/>
    </source>
</evidence>
<keyword evidence="1" id="KW-0812">Transmembrane</keyword>